<dbReference type="GO" id="GO:0008168">
    <property type="term" value="F:methyltransferase activity"/>
    <property type="evidence" value="ECO:0007669"/>
    <property type="project" value="UniProtKB-KW"/>
</dbReference>
<accession>A0A399ILN2</accession>
<dbReference type="PANTHER" id="PTHR34203:SF15">
    <property type="entry name" value="SLL1173 PROTEIN"/>
    <property type="match status" value="1"/>
</dbReference>
<dbReference type="RefSeq" id="WP_119366780.1">
    <property type="nucleotide sequence ID" value="NZ_QXDJ01000003.1"/>
</dbReference>
<keyword evidence="2" id="KW-0489">Methyltransferase</keyword>
<evidence type="ECO:0000313" key="2">
    <source>
        <dbReference type="EMBL" id="RII33935.1"/>
    </source>
</evidence>
<dbReference type="InterPro" id="IPR029063">
    <property type="entry name" value="SAM-dependent_MTases_sf"/>
</dbReference>
<name>A0A399ILN2_9CLOT</name>
<dbReference type="GO" id="GO:0032259">
    <property type="term" value="P:methylation"/>
    <property type="evidence" value="ECO:0007669"/>
    <property type="project" value="UniProtKB-KW"/>
</dbReference>
<reference evidence="2 3" key="1">
    <citation type="submission" date="2018-08" db="EMBL/GenBank/DDBJ databases">
        <title>Genome of Clostridium chromiireducens C1, DSM12136.</title>
        <authorList>
            <person name="Xing M."/>
            <person name="Wei Y."/>
            <person name="Ang E.L."/>
            <person name="Zhao H."/>
            <person name="Zhang Y."/>
        </authorList>
    </citation>
    <scope>NUCLEOTIDE SEQUENCE [LARGE SCALE GENOMIC DNA]</scope>
    <source>
        <strain evidence="2 3">C1</strain>
    </source>
</reference>
<dbReference type="Pfam" id="PF05050">
    <property type="entry name" value="Methyltransf_21"/>
    <property type="match status" value="1"/>
</dbReference>
<dbReference type="InterPro" id="IPR052514">
    <property type="entry name" value="SAM-dependent_MTase"/>
</dbReference>
<organism evidence="2 3">
    <name type="scientific">Clostridium chromiireducens</name>
    <dbReference type="NCBI Taxonomy" id="225345"/>
    <lineage>
        <taxon>Bacteria</taxon>
        <taxon>Bacillati</taxon>
        <taxon>Bacillota</taxon>
        <taxon>Clostridia</taxon>
        <taxon>Eubacteriales</taxon>
        <taxon>Clostridiaceae</taxon>
        <taxon>Clostridium</taxon>
    </lineage>
</organism>
<protein>
    <submittedName>
        <fullName evidence="2">FkbM family methyltransferase</fullName>
    </submittedName>
</protein>
<dbReference type="AlphaFoldDB" id="A0A399ILN2"/>
<comment type="caution">
    <text evidence="2">The sequence shown here is derived from an EMBL/GenBank/DDBJ whole genome shotgun (WGS) entry which is preliminary data.</text>
</comment>
<dbReference type="Gene3D" id="3.40.50.150">
    <property type="entry name" value="Vaccinia Virus protein VP39"/>
    <property type="match status" value="1"/>
</dbReference>
<evidence type="ECO:0000313" key="3">
    <source>
        <dbReference type="Proteomes" id="UP000265930"/>
    </source>
</evidence>
<dbReference type="Proteomes" id="UP000265930">
    <property type="component" value="Unassembled WGS sequence"/>
</dbReference>
<dbReference type="EMBL" id="QXDJ01000003">
    <property type="protein sequence ID" value="RII33935.1"/>
    <property type="molecule type" value="Genomic_DNA"/>
</dbReference>
<dbReference type="SUPFAM" id="SSF53335">
    <property type="entry name" value="S-adenosyl-L-methionine-dependent methyltransferases"/>
    <property type="match status" value="1"/>
</dbReference>
<dbReference type="NCBIfam" id="TIGR01444">
    <property type="entry name" value="fkbM_fam"/>
    <property type="match status" value="1"/>
</dbReference>
<proteinExistence type="predicted"/>
<dbReference type="InterPro" id="IPR006342">
    <property type="entry name" value="FkbM_mtfrase"/>
</dbReference>
<feature type="domain" description="Methyltransferase FkbM" evidence="1">
    <location>
        <begin position="197"/>
        <end position="333"/>
    </location>
</feature>
<dbReference type="Gene3D" id="3.40.50.720">
    <property type="entry name" value="NAD(P)-binding Rossmann-like Domain"/>
    <property type="match status" value="1"/>
</dbReference>
<dbReference type="PANTHER" id="PTHR34203">
    <property type="entry name" value="METHYLTRANSFERASE, FKBM FAMILY PROTEIN"/>
    <property type="match status" value="1"/>
</dbReference>
<gene>
    <name evidence="2" type="ORF">D2A34_12155</name>
</gene>
<keyword evidence="2" id="KW-0808">Transferase</keyword>
<sequence>MCDYKRMICECFKNKVKDNYVNVLKKRFNKYKFICIFGCGNIGQGTLNDLVEEGIKVDFFCDNDIKKVGEIYNNVKCISLDELIEKKDETIVIIATRYFKDIYNQLSKLGFSNLDRIFTNKFAIDNYMKNNLEDTKNKIFKLIDILEDDESRRIVYRIIEEWNTYIYKYGQLDNIHSEDQYFCKNIINLSENEVFVDGGAYIGDTIEQFLLNCNYRFNKIISFELNKNNYEILNKNINNLNLRIKKKIVALNKGLSNKKMNIFYNDKEEGSRISDYGVIEGETTTIDSELKNEMVTFVKMDIEGSELEALYGAKNIIQKCKPKLAICLYHKPQDLWEIPFYIKEILPDYKIFIRHHTDLLNETVCYAILD</sequence>
<evidence type="ECO:0000259" key="1">
    <source>
        <dbReference type="Pfam" id="PF05050"/>
    </source>
</evidence>